<keyword evidence="11" id="KW-1185">Reference proteome</keyword>
<dbReference type="AlphaFoldDB" id="A0A6L2PWR0"/>
<sequence>GKDCLKMLSSLSQNCVFYLQVRTLKVQILPISSSPHHHDPYMHNSGNKRRMYLLLFVAGMQPVLMWWLSFHLISPPISKS</sequence>
<dbReference type="GO" id="GO:0015031">
    <property type="term" value="P:protein transport"/>
    <property type="evidence" value="ECO:0007669"/>
    <property type="project" value="UniProtKB-KW"/>
</dbReference>
<comment type="caution">
    <text evidence="10">The sequence shown here is derived from an EMBL/GenBank/DDBJ whole genome shotgun (WGS) entry which is preliminary data.</text>
</comment>
<comment type="subcellular location">
    <subcellularLocation>
        <location evidence="9">Endoplasmic reticulum membrane</location>
        <topology evidence="9">Multi-pass membrane protein</topology>
    </subcellularLocation>
    <subcellularLocation>
        <location evidence="9">Golgi apparatus membrane</location>
        <topology evidence="9">Multi-pass membrane protein</topology>
    </subcellularLocation>
</comment>
<keyword evidence="8 9" id="KW-0472">Membrane</keyword>
<evidence type="ECO:0000256" key="4">
    <source>
        <dbReference type="ARBA" id="ARBA00022824"/>
    </source>
</evidence>
<evidence type="ECO:0000256" key="3">
    <source>
        <dbReference type="ARBA" id="ARBA00022692"/>
    </source>
</evidence>
<comment type="caution">
    <text evidence="9">Lacks conserved residue(s) required for the propagation of feature annotation.</text>
</comment>
<name>A0A6L2PWR0_COPFO</name>
<proteinExistence type="inferred from homology"/>
<keyword evidence="7 9" id="KW-0333">Golgi apparatus</keyword>
<dbReference type="InterPro" id="IPR005578">
    <property type="entry name" value="Yif1_fam"/>
</dbReference>
<dbReference type="GO" id="GO:0006888">
    <property type="term" value="P:endoplasmic reticulum to Golgi vesicle-mediated transport"/>
    <property type="evidence" value="ECO:0007669"/>
    <property type="project" value="UniProtKB-UniRule"/>
</dbReference>
<reference evidence="11" key="1">
    <citation type="submission" date="2020-01" db="EMBL/GenBank/DDBJ databases">
        <title>Draft genome sequence of the Termite Coptotermes fromosanus.</title>
        <authorList>
            <person name="Itakura S."/>
            <person name="Yosikawa Y."/>
            <person name="Umezawa K."/>
        </authorList>
    </citation>
    <scope>NUCLEOTIDE SEQUENCE [LARGE SCALE GENOMIC DNA]</scope>
</reference>
<dbReference type="OrthoDB" id="337750at2759"/>
<keyword evidence="6 9" id="KW-1133">Transmembrane helix</keyword>
<dbReference type="EMBL" id="BLKM01000670">
    <property type="protein sequence ID" value="GFG37063.1"/>
    <property type="molecule type" value="Genomic_DNA"/>
</dbReference>
<evidence type="ECO:0000256" key="6">
    <source>
        <dbReference type="ARBA" id="ARBA00022989"/>
    </source>
</evidence>
<gene>
    <name evidence="10" type="ORF">Cfor_00752</name>
</gene>
<keyword evidence="2 9" id="KW-0813">Transport</keyword>
<keyword evidence="5 9" id="KW-0653">Protein transport</keyword>
<evidence type="ECO:0000313" key="10">
    <source>
        <dbReference type="EMBL" id="GFG37063.1"/>
    </source>
</evidence>
<protein>
    <recommendedName>
        <fullName evidence="9">Protein YIF1</fullName>
    </recommendedName>
</protein>
<dbReference type="GO" id="GO:0000139">
    <property type="term" value="C:Golgi membrane"/>
    <property type="evidence" value="ECO:0007669"/>
    <property type="project" value="UniProtKB-SubCell"/>
</dbReference>
<evidence type="ECO:0000256" key="7">
    <source>
        <dbReference type="ARBA" id="ARBA00023034"/>
    </source>
</evidence>
<evidence type="ECO:0000256" key="8">
    <source>
        <dbReference type="ARBA" id="ARBA00023136"/>
    </source>
</evidence>
<dbReference type="GO" id="GO:0005793">
    <property type="term" value="C:endoplasmic reticulum-Golgi intermediate compartment"/>
    <property type="evidence" value="ECO:0007669"/>
    <property type="project" value="UniProtKB-UniRule"/>
</dbReference>
<comment type="function">
    <text evidence="9">Has a role in transport between endoplasmic reticulum and Golgi.</text>
</comment>
<evidence type="ECO:0000313" key="11">
    <source>
        <dbReference type="Proteomes" id="UP000502823"/>
    </source>
</evidence>
<evidence type="ECO:0000256" key="1">
    <source>
        <dbReference type="ARBA" id="ARBA00009727"/>
    </source>
</evidence>
<dbReference type="GO" id="GO:0005789">
    <property type="term" value="C:endoplasmic reticulum membrane"/>
    <property type="evidence" value="ECO:0007669"/>
    <property type="project" value="UniProtKB-SubCell"/>
</dbReference>
<dbReference type="Proteomes" id="UP000502823">
    <property type="component" value="Unassembled WGS sequence"/>
</dbReference>
<evidence type="ECO:0000256" key="2">
    <source>
        <dbReference type="ARBA" id="ARBA00022448"/>
    </source>
</evidence>
<dbReference type="Pfam" id="PF03878">
    <property type="entry name" value="YIF1"/>
    <property type="match status" value="1"/>
</dbReference>
<keyword evidence="3 9" id="KW-0812">Transmembrane</keyword>
<accession>A0A6L2PWR0</accession>
<dbReference type="InParanoid" id="A0A6L2PWR0"/>
<feature type="non-terminal residue" evidence="10">
    <location>
        <position position="1"/>
    </location>
</feature>
<organism evidence="10 11">
    <name type="scientific">Coptotermes formosanus</name>
    <name type="common">Formosan subterranean termite</name>
    <dbReference type="NCBI Taxonomy" id="36987"/>
    <lineage>
        <taxon>Eukaryota</taxon>
        <taxon>Metazoa</taxon>
        <taxon>Ecdysozoa</taxon>
        <taxon>Arthropoda</taxon>
        <taxon>Hexapoda</taxon>
        <taxon>Insecta</taxon>
        <taxon>Pterygota</taxon>
        <taxon>Neoptera</taxon>
        <taxon>Polyneoptera</taxon>
        <taxon>Dictyoptera</taxon>
        <taxon>Blattodea</taxon>
        <taxon>Blattoidea</taxon>
        <taxon>Termitoidae</taxon>
        <taxon>Rhinotermitidae</taxon>
        <taxon>Coptotermes</taxon>
    </lineage>
</organism>
<keyword evidence="4 9" id="KW-0256">Endoplasmic reticulum</keyword>
<evidence type="ECO:0000256" key="9">
    <source>
        <dbReference type="RuleBase" id="RU368073"/>
    </source>
</evidence>
<evidence type="ECO:0000256" key="5">
    <source>
        <dbReference type="ARBA" id="ARBA00022927"/>
    </source>
</evidence>
<feature type="transmembrane region" description="Helical" evidence="9">
    <location>
        <begin position="52"/>
        <end position="73"/>
    </location>
</feature>
<comment type="similarity">
    <text evidence="1 9">Belongs to the YIF1 family.</text>
</comment>